<feature type="region of interest" description="Disordered" evidence="1">
    <location>
        <begin position="1"/>
        <end position="41"/>
    </location>
</feature>
<proteinExistence type="predicted"/>
<organism evidence="2 3">
    <name type="scientific">Candidatus Hydrogenisulfobacillus filiaventi</name>
    <dbReference type="NCBI Taxonomy" id="2707344"/>
    <lineage>
        <taxon>Bacteria</taxon>
        <taxon>Bacillati</taxon>
        <taxon>Bacillota</taxon>
        <taxon>Clostridia</taxon>
        <taxon>Eubacteriales</taxon>
        <taxon>Clostridiales Family XVII. Incertae Sedis</taxon>
        <taxon>Candidatus Hydrogenisulfobacillus</taxon>
    </lineage>
</organism>
<accession>A0A6F8ZDS9</accession>
<sequence length="103" mass="11046">MRPRGGRGAPIAAVPGAGSRIPYEPTSENPERSCDPNPSERRHNVLRTNVRLCSPCFPCLGGTGSGSPHRCRRGDAPGRLNSNSPLVRHELYDVREESPASGS</sequence>
<feature type="region of interest" description="Disordered" evidence="1">
    <location>
        <begin position="61"/>
        <end position="103"/>
    </location>
</feature>
<protein>
    <submittedName>
        <fullName evidence="2">Uncharacterized protein</fullName>
    </submittedName>
</protein>
<dbReference type="AlphaFoldDB" id="A0A6F8ZDS9"/>
<feature type="compositionally biased region" description="Basic and acidic residues" evidence="1">
    <location>
        <begin position="87"/>
        <end position="103"/>
    </location>
</feature>
<dbReference type="EMBL" id="LR778114">
    <property type="protein sequence ID" value="CAB1127844.1"/>
    <property type="molecule type" value="Genomic_DNA"/>
</dbReference>
<keyword evidence="3" id="KW-1185">Reference proteome</keyword>
<name>A0A6F8ZDS9_9FIRM</name>
<evidence type="ECO:0000313" key="2">
    <source>
        <dbReference type="EMBL" id="CAB1127844.1"/>
    </source>
</evidence>
<reference evidence="2 3" key="1">
    <citation type="submission" date="2020-02" db="EMBL/GenBank/DDBJ databases">
        <authorList>
            <person name="Hogendoorn C."/>
        </authorList>
    </citation>
    <scope>NUCLEOTIDE SEQUENCE [LARGE SCALE GENOMIC DNA]</scope>
    <source>
        <strain evidence="2">R501</strain>
    </source>
</reference>
<gene>
    <name evidence="2" type="ORF">R50_0338</name>
</gene>
<evidence type="ECO:0000256" key="1">
    <source>
        <dbReference type="SAM" id="MobiDB-lite"/>
    </source>
</evidence>
<dbReference type="Proteomes" id="UP000503399">
    <property type="component" value="Chromosome"/>
</dbReference>
<feature type="compositionally biased region" description="Basic and acidic residues" evidence="1">
    <location>
        <begin position="29"/>
        <end position="41"/>
    </location>
</feature>
<dbReference type="KEGG" id="hfv:R50_0338"/>
<evidence type="ECO:0000313" key="3">
    <source>
        <dbReference type="Proteomes" id="UP000503399"/>
    </source>
</evidence>